<evidence type="ECO:0000313" key="5">
    <source>
        <dbReference type="Proteomes" id="UP000827092"/>
    </source>
</evidence>
<keyword evidence="2" id="KW-0732">Signal</keyword>
<comment type="caution">
    <text evidence="4">The sequence shown here is derived from an EMBL/GenBank/DDBJ whole genome shotgun (WGS) entry which is preliminary data.</text>
</comment>
<proteinExistence type="predicted"/>
<dbReference type="Pfam" id="PF13855">
    <property type="entry name" value="LRR_8"/>
    <property type="match status" value="1"/>
</dbReference>
<dbReference type="PANTHER" id="PTHR24369:SF210">
    <property type="entry name" value="CHAOPTIN-RELATED"/>
    <property type="match status" value="1"/>
</dbReference>
<evidence type="ECO:0000256" key="1">
    <source>
        <dbReference type="ARBA" id="ARBA00022614"/>
    </source>
</evidence>
<evidence type="ECO:0000256" key="3">
    <source>
        <dbReference type="ARBA" id="ARBA00022737"/>
    </source>
</evidence>
<dbReference type="SMART" id="SM00369">
    <property type="entry name" value="LRR_TYP"/>
    <property type="match status" value="4"/>
</dbReference>
<keyword evidence="3" id="KW-0677">Repeat</keyword>
<dbReference type="GO" id="GO:0005886">
    <property type="term" value="C:plasma membrane"/>
    <property type="evidence" value="ECO:0007669"/>
    <property type="project" value="TreeGrafter"/>
</dbReference>
<dbReference type="SUPFAM" id="SSF52058">
    <property type="entry name" value="L domain-like"/>
    <property type="match status" value="1"/>
</dbReference>
<dbReference type="Proteomes" id="UP000827092">
    <property type="component" value="Unassembled WGS sequence"/>
</dbReference>
<name>A0AAV6UHK5_9ARAC</name>
<keyword evidence="1" id="KW-0433">Leucine-rich repeat</keyword>
<dbReference type="InterPro" id="IPR050541">
    <property type="entry name" value="LRR_TM_domain-containing"/>
</dbReference>
<dbReference type="InterPro" id="IPR003591">
    <property type="entry name" value="Leu-rich_rpt_typical-subtyp"/>
</dbReference>
<gene>
    <name evidence="4" type="ORF">JTE90_023386</name>
</gene>
<sequence>MGHIVDGRTEFKALHSFIKQITTIMSKEGMLPFLLFLFLGALGAQGGSPCPPDRSDLYPCACANVKGQGRRVATVVTCMGLRDSAALERVFNDVLRSMEIDQLHILDSFWNEEGGGSLPGDFLALGKMAAVEIADSRLATCFACPGKTSCRNSLTTRFSVSNSTSSERFCTSCDFTVSTKLQSFPGCMGGSLKEFRYSGGLLTSVSVDLFTVPMAALESLDLSRHRIVKVEPRALQFLTNLKSLDLSRNAIEHIDHVFAGQGLTKLQHLDLSYNLIGVIGNDFFPSLPSLKRLLIGNNVLRDMQERDWAKRPESLKNIDLRGNPLHCDCTVRWINSSFPVGSEVRGDCASPPDYALSPLRQASRQLTERCTRDGVLGTRPPALRRLRKKTTKRS</sequence>
<evidence type="ECO:0000256" key="2">
    <source>
        <dbReference type="ARBA" id="ARBA00022729"/>
    </source>
</evidence>
<dbReference type="InterPro" id="IPR001611">
    <property type="entry name" value="Leu-rich_rpt"/>
</dbReference>
<dbReference type="InterPro" id="IPR032675">
    <property type="entry name" value="LRR_dom_sf"/>
</dbReference>
<dbReference type="EMBL" id="JAFNEN010000449">
    <property type="protein sequence ID" value="KAG8182746.1"/>
    <property type="molecule type" value="Genomic_DNA"/>
</dbReference>
<accession>A0AAV6UHK5</accession>
<dbReference type="Gene3D" id="3.80.10.10">
    <property type="entry name" value="Ribonuclease Inhibitor"/>
    <property type="match status" value="1"/>
</dbReference>
<dbReference type="AlphaFoldDB" id="A0AAV6UHK5"/>
<dbReference type="PROSITE" id="PS51450">
    <property type="entry name" value="LRR"/>
    <property type="match status" value="2"/>
</dbReference>
<keyword evidence="5" id="KW-1185">Reference proteome</keyword>
<dbReference type="PANTHER" id="PTHR24369">
    <property type="entry name" value="ANTIGEN BSP, PUTATIVE-RELATED"/>
    <property type="match status" value="1"/>
</dbReference>
<protein>
    <submittedName>
        <fullName evidence="4">Uncharacterized protein</fullName>
    </submittedName>
</protein>
<organism evidence="4 5">
    <name type="scientific">Oedothorax gibbosus</name>
    <dbReference type="NCBI Taxonomy" id="931172"/>
    <lineage>
        <taxon>Eukaryota</taxon>
        <taxon>Metazoa</taxon>
        <taxon>Ecdysozoa</taxon>
        <taxon>Arthropoda</taxon>
        <taxon>Chelicerata</taxon>
        <taxon>Arachnida</taxon>
        <taxon>Araneae</taxon>
        <taxon>Araneomorphae</taxon>
        <taxon>Entelegynae</taxon>
        <taxon>Araneoidea</taxon>
        <taxon>Linyphiidae</taxon>
        <taxon>Erigoninae</taxon>
        <taxon>Oedothorax</taxon>
    </lineage>
</organism>
<evidence type="ECO:0000313" key="4">
    <source>
        <dbReference type="EMBL" id="KAG8182746.1"/>
    </source>
</evidence>
<dbReference type="SMART" id="SM00365">
    <property type="entry name" value="LRR_SD22"/>
    <property type="match status" value="2"/>
</dbReference>
<reference evidence="4 5" key="1">
    <citation type="journal article" date="2022" name="Nat. Ecol. Evol.">
        <title>A masculinizing supergene underlies an exaggerated male reproductive morph in a spider.</title>
        <authorList>
            <person name="Hendrickx F."/>
            <person name="De Corte Z."/>
            <person name="Sonet G."/>
            <person name="Van Belleghem S.M."/>
            <person name="Kostlbacher S."/>
            <person name="Vangestel C."/>
        </authorList>
    </citation>
    <scope>NUCLEOTIDE SEQUENCE [LARGE SCALE GENOMIC DNA]</scope>
    <source>
        <strain evidence="4">W744_W776</strain>
    </source>
</reference>